<evidence type="ECO:0000313" key="3">
    <source>
        <dbReference type="Proteomes" id="UP000265515"/>
    </source>
</evidence>
<reference evidence="2 3" key="1">
    <citation type="journal article" date="2018" name="Cell">
        <title>The Chara Genome: Secondary Complexity and Implications for Plant Terrestrialization.</title>
        <authorList>
            <person name="Nishiyama T."/>
            <person name="Sakayama H."/>
            <person name="Vries J.D."/>
            <person name="Buschmann H."/>
            <person name="Saint-Marcoux D."/>
            <person name="Ullrich K.K."/>
            <person name="Haas F.B."/>
            <person name="Vanderstraeten L."/>
            <person name="Becker D."/>
            <person name="Lang D."/>
            <person name="Vosolsobe S."/>
            <person name="Rombauts S."/>
            <person name="Wilhelmsson P.K.I."/>
            <person name="Janitza P."/>
            <person name="Kern R."/>
            <person name="Heyl A."/>
            <person name="Rumpler F."/>
            <person name="Villalobos L.I.A.C."/>
            <person name="Clay J.M."/>
            <person name="Skokan R."/>
            <person name="Toyoda A."/>
            <person name="Suzuki Y."/>
            <person name="Kagoshima H."/>
            <person name="Schijlen E."/>
            <person name="Tajeshwar N."/>
            <person name="Catarino B."/>
            <person name="Hetherington A.J."/>
            <person name="Saltykova A."/>
            <person name="Bonnot C."/>
            <person name="Breuninger H."/>
            <person name="Symeonidi A."/>
            <person name="Radhakrishnan G.V."/>
            <person name="Van Nieuwerburgh F."/>
            <person name="Deforce D."/>
            <person name="Chang C."/>
            <person name="Karol K.G."/>
            <person name="Hedrich R."/>
            <person name="Ulvskov P."/>
            <person name="Glockner G."/>
            <person name="Delwiche C.F."/>
            <person name="Petrasek J."/>
            <person name="Van de Peer Y."/>
            <person name="Friml J."/>
            <person name="Beilby M."/>
            <person name="Dolan L."/>
            <person name="Kohara Y."/>
            <person name="Sugano S."/>
            <person name="Fujiyama A."/>
            <person name="Delaux P.-M."/>
            <person name="Quint M."/>
            <person name="TheiBen G."/>
            <person name="Hagemann M."/>
            <person name="Harholt J."/>
            <person name="Dunand C."/>
            <person name="Zachgo S."/>
            <person name="Langdale J."/>
            <person name="Maumus F."/>
            <person name="Straeten D.V.D."/>
            <person name="Gould S.B."/>
            <person name="Rensing S.A."/>
        </authorList>
    </citation>
    <scope>NUCLEOTIDE SEQUENCE [LARGE SCALE GENOMIC DNA]</scope>
    <source>
        <strain evidence="2 3">S276</strain>
    </source>
</reference>
<feature type="compositionally biased region" description="Gly residues" evidence="1">
    <location>
        <begin position="999"/>
        <end position="1016"/>
    </location>
</feature>
<feature type="compositionally biased region" description="Polar residues" evidence="1">
    <location>
        <begin position="286"/>
        <end position="305"/>
    </location>
</feature>
<name>A0A388KJK3_CHABU</name>
<gene>
    <name evidence="2" type="ORF">CBR_g6338</name>
</gene>
<evidence type="ECO:0000256" key="1">
    <source>
        <dbReference type="SAM" id="MobiDB-lite"/>
    </source>
</evidence>
<feature type="compositionally biased region" description="Basic and acidic residues" evidence="1">
    <location>
        <begin position="306"/>
        <end position="331"/>
    </location>
</feature>
<feature type="compositionally biased region" description="Basic residues" evidence="1">
    <location>
        <begin position="350"/>
        <end position="369"/>
    </location>
</feature>
<feature type="region of interest" description="Disordered" evidence="1">
    <location>
        <begin position="964"/>
        <end position="1060"/>
    </location>
</feature>
<comment type="caution">
    <text evidence="2">The sequence shown here is derived from an EMBL/GenBank/DDBJ whole genome shotgun (WGS) entry which is preliminary data.</text>
</comment>
<feature type="region of interest" description="Disordered" evidence="1">
    <location>
        <begin position="29"/>
        <end position="69"/>
    </location>
</feature>
<dbReference type="Gramene" id="GBG70206">
    <property type="protein sequence ID" value="GBG70206"/>
    <property type="gene ID" value="CBR_g6338"/>
</dbReference>
<evidence type="ECO:0000313" key="2">
    <source>
        <dbReference type="EMBL" id="GBG70206.1"/>
    </source>
</evidence>
<feature type="region of interest" description="Disordered" evidence="1">
    <location>
        <begin position="1387"/>
        <end position="1430"/>
    </location>
</feature>
<keyword evidence="3" id="KW-1185">Reference proteome</keyword>
<dbReference type="EMBL" id="BFEA01000127">
    <property type="protein sequence ID" value="GBG70206.1"/>
    <property type="molecule type" value="Genomic_DNA"/>
</dbReference>
<sequence>MALYPLRCSADMICYKMALAGAGERHDSAGTATERAGRESGGNCGGPASTSGSAPVAERGQIASSGGRYSGRTKRNPLYYKYDNRQWFLDWVSVDKSALTSPPCGGVVFVRDHKNFRLVGAVSGWEDCSEGVRTFTLQTTYEKDGRPNDDAHGVRLSWKKFRGFDKQATMLPFYTTITSDLEPTVLLRVFFDEWERVVPPARCLDVPQEHRISMPISYVGGDEDRMRTSEMSTAVAAEGATGVLDPSYVPEQPEPSGAYEESEPEGEAVERRHAKGAVADVAQGPVSATNEPSTGEKTTGVSTSGGDHEVAEQPRDMGKRPVAVGEKRSGEESESEGAGDEHRHVVQSDKKKRKTSTPRQTSGKKRKSGGRNPETPKARRGGGTREGSSKDKRARADENNSEDDKNKVVDLDAGYFLEGKEGVRKDVTLSIDPERVLELPTWESRTIILGMKFYDEWEKGHLLASDGAVWTKKPPTADPKVTREGQSFAEDNSGHKKVVYNVRVTDLEMRKGKKKRKQEERDFFVQVNEPDVHCWKDTGDFIDAEKRQILRGLLDLDIVWVQIGSKKLIEQGKVGMKDACEMVKQDRMLLRLWHIVQFQHEGHDNDDWNDSFFRTKEQLMAEYASKGLDEKLWAGCRKWVTDHSYLKECPQCLGCPNDKDVAATMKLVNHEKFPTEWKRVVLSVLKGERSKTEEGPQALGECTNVKWKHTSQVTTLAPFAYDAFTTFLRKDEMRKVVTQLRCHTCIIDFCDPVDRARWNEEAFRSLAAFLEVVQKEVDHDPDRNMWFKLSAKKRASVYKFLFLDTRPKLRFEDDYKCRRDVVIRALDGYHGASREAAANFVEKLEECYFDNGKMELTSTDESDWGHHIVWHPDVFQPAVIDSEWVMAFNDKGDWKSEPRLSKKVFEEAALQAVIDHVAEVNCRQPDEFVIKVFGEQTYEILREHNMLELCRDFYYLETSPSYWHIPPPAPTREEGAGRGGRGGNDDGGDGGGEDRTRVGGQGGHGGASDNRGGGARRGNITSAGGVTIAGRMGGMASAEGASSQTGQGSPHVESPPPMHSLQASELVGQGQHAFPGSGCIRDTVSAGSNFMADAESVDMASTMNPGCDTRECEVVTDATLLDGENVVEKPVGGSHSTERTDSLARPCATRSEVDKGWGLRVGIFSVGTGCIRHASGRVSVEQTEDLVAGSFSAGGGYIRSSARQLSSTNDTLVLGTEDQETAPFDMHYGGSEGGHVSLTEPAEKPAGGSYFPQMGFEGHKELGLRDGGSFIGARCIRRPSLRDNAEWKEDFVVAHTSQQTRNMDNTLALNMEDQQTPPPAHQLSSTDDTLALGMEDQEAAPFDTHYGCPKGGHVSLTIASEKLADGQKGHGVRDGGSFAGAGCIRRRSLRVGAEQTPPPTEQQPRSTDNTPALGVEDQETPPRDAHCGGSQGGYVSQLCSGLPGMRPSKIITAIVVSDQCNEDEDVTMLEGDEVAVRHPIEDDLVKTLFREFDSPVVISPSSQLLTPQDEVLTIRGSGGTAGRPIELCPSAPGKVVCLVDVDIKDLSRFPSRLDGIMASTQTEEFVLGLSTTCLGKDLPQSKGLDEKEHLRHQAVAGKQ</sequence>
<organism evidence="2 3">
    <name type="scientific">Chara braunii</name>
    <name type="common">Braun's stonewort</name>
    <dbReference type="NCBI Taxonomy" id="69332"/>
    <lineage>
        <taxon>Eukaryota</taxon>
        <taxon>Viridiplantae</taxon>
        <taxon>Streptophyta</taxon>
        <taxon>Charophyceae</taxon>
        <taxon>Charales</taxon>
        <taxon>Characeae</taxon>
        <taxon>Chara</taxon>
    </lineage>
</organism>
<accession>A0A388KJK3</accession>
<proteinExistence type="predicted"/>
<dbReference type="Proteomes" id="UP000265515">
    <property type="component" value="Unassembled WGS sequence"/>
</dbReference>
<protein>
    <submittedName>
        <fullName evidence="2">Uncharacterized protein</fullName>
    </submittedName>
</protein>
<feature type="region of interest" description="Disordered" evidence="1">
    <location>
        <begin position="238"/>
        <end position="406"/>
    </location>
</feature>
<feature type="compositionally biased region" description="Basic and acidic residues" evidence="1">
    <location>
        <begin position="339"/>
        <end position="349"/>
    </location>
</feature>
<feature type="compositionally biased region" description="Basic and acidic residues" evidence="1">
    <location>
        <begin position="387"/>
        <end position="406"/>
    </location>
</feature>